<protein>
    <submittedName>
        <fullName evidence="1">Uncharacterized protein</fullName>
    </submittedName>
</protein>
<dbReference type="Pfam" id="PF03592">
    <property type="entry name" value="Terminase_2"/>
    <property type="match status" value="1"/>
</dbReference>
<reference evidence="1" key="1">
    <citation type="journal article" date="2014" name="Front. Microbiol.">
        <title>High frequency of phylogenetically diverse reductive dehalogenase-homologous genes in deep subseafloor sedimentary metagenomes.</title>
        <authorList>
            <person name="Kawai M."/>
            <person name="Futagami T."/>
            <person name="Toyoda A."/>
            <person name="Takaki Y."/>
            <person name="Nishi S."/>
            <person name="Hori S."/>
            <person name="Arai W."/>
            <person name="Tsubouchi T."/>
            <person name="Morono Y."/>
            <person name="Uchiyama I."/>
            <person name="Ito T."/>
            <person name="Fujiyama A."/>
            <person name="Inagaki F."/>
            <person name="Takami H."/>
        </authorList>
    </citation>
    <scope>NUCLEOTIDE SEQUENCE</scope>
    <source>
        <strain evidence="1">Expedition CK06-06</strain>
    </source>
</reference>
<evidence type="ECO:0000313" key="1">
    <source>
        <dbReference type="EMBL" id="GAH14214.1"/>
    </source>
</evidence>
<accession>X1EAP5</accession>
<gene>
    <name evidence="1" type="ORF">S01H4_58352</name>
</gene>
<dbReference type="GO" id="GO:0051276">
    <property type="term" value="P:chromosome organization"/>
    <property type="evidence" value="ECO:0007669"/>
    <property type="project" value="InterPro"/>
</dbReference>
<dbReference type="InterPro" id="IPR005335">
    <property type="entry name" value="Terminase_ssu"/>
</dbReference>
<comment type="caution">
    <text evidence="1">The sequence shown here is derived from an EMBL/GenBank/DDBJ whole genome shotgun (WGS) entry which is preliminary data.</text>
</comment>
<proteinExistence type="predicted"/>
<feature type="non-terminal residue" evidence="1">
    <location>
        <position position="1"/>
    </location>
</feature>
<name>X1EAP5_9ZZZZ</name>
<dbReference type="EMBL" id="BART01034074">
    <property type="protein sequence ID" value="GAH14214.1"/>
    <property type="molecule type" value="Genomic_DNA"/>
</dbReference>
<organism evidence="1">
    <name type="scientific">marine sediment metagenome</name>
    <dbReference type="NCBI Taxonomy" id="412755"/>
    <lineage>
        <taxon>unclassified sequences</taxon>
        <taxon>metagenomes</taxon>
        <taxon>ecological metagenomes</taxon>
    </lineage>
</organism>
<sequence length="116" mass="13410">DMVLKELKILAQSDIQDYLEVTKEFLTAKGKIELPEGRLKLKMFKEMKGDATRAIKSISEHITKDGIQLKFKLHGKEKPLELLGKHLNMFIDTFDIGDNLKKLLVERVFTDVRPKE</sequence>
<dbReference type="AlphaFoldDB" id="X1EAP5"/>